<reference evidence="3" key="1">
    <citation type="journal article" date="2019" name="Int. J. Syst. Evol. Microbiol.">
        <title>The Global Catalogue of Microorganisms (GCM) 10K type strain sequencing project: providing services to taxonomists for standard genome sequencing and annotation.</title>
        <authorList>
            <consortium name="The Broad Institute Genomics Platform"/>
            <consortium name="The Broad Institute Genome Sequencing Center for Infectious Disease"/>
            <person name="Wu L."/>
            <person name="Ma J."/>
        </authorList>
    </citation>
    <scope>NUCLEOTIDE SEQUENCE [LARGE SCALE GENOMIC DNA]</scope>
    <source>
        <strain evidence="3">CCUG 66188</strain>
    </source>
</reference>
<keyword evidence="2" id="KW-0012">Acyltransferase</keyword>
<dbReference type="PROSITE" id="PS51186">
    <property type="entry name" value="GNAT"/>
    <property type="match status" value="1"/>
</dbReference>
<dbReference type="Proteomes" id="UP001596353">
    <property type="component" value="Unassembled WGS sequence"/>
</dbReference>
<dbReference type="InterPro" id="IPR016181">
    <property type="entry name" value="Acyl_CoA_acyltransferase"/>
</dbReference>
<dbReference type="PANTHER" id="PTHR13355">
    <property type="entry name" value="GLUCOSAMINE 6-PHOSPHATE N-ACETYLTRANSFERASE"/>
    <property type="match status" value="1"/>
</dbReference>
<name>A0ABW2B3U1_9RHOB</name>
<dbReference type="EC" id="2.3.1.-" evidence="2"/>
<dbReference type="InterPro" id="IPR039143">
    <property type="entry name" value="GNPNAT1-like"/>
</dbReference>
<feature type="domain" description="N-acetyltransferase" evidence="1">
    <location>
        <begin position="4"/>
        <end position="178"/>
    </location>
</feature>
<evidence type="ECO:0000313" key="3">
    <source>
        <dbReference type="Proteomes" id="UP001596353"/>
    </source>
</evidence>
<organism evidence="2 3">
    <name type="scientific">Sulfitobacter porphyrae</name>
    <dbReference type="NCBI Taxonomy" id="1246864"/>
    <lineage>
        <taxon>Bacteria</taxon>
        <taxon>Pseudomonadati</taxon>
        <taxon>Pseudomonadota</taxon>
        <taxon>Alphaproteobacteria</taxon>
        <taxon>Rhodobacterales</taxon>
        <taxon>Roseobacteraceae</taxon>
        <taxon>Sulfitobacter</taxon>
    </lineage>
</organism>
<keyword evidence="3" id="KW-1185">Reference proteome</keyword>
<sequence>MTDAVVRMLDRADAAQALTLYNELTVGPKASDPAAFGPVIDHPGTQVLGAFAGDRLVAMATLHLLPNVVWNARPYALKRFGIYLNHLFAASPFGRTRKVTRDVSSLSRNAVVENVVTLATCQGKGFGRRVMAAVIDTAWAANAYKIMLMTGVARDAVGFFEACGFSAEGKTAMVLRRP</sequence>
<proteinExistence type="predicted"/>
<accession>A0ABW2B3U1</accession>
<protein>
    <submittedName>
        <fullName evidence="2">GNAT family N-acetyltransferase</fullName>
        <ecNumber evidence="2">2.3.1.-</ecNumber>
    </submittedName>
</protein>
<dbReference type="EMBL" id="JBHSWG010000001">
    <property type="protein sequence ID" value="MFC6759916.1"/>
    <property type="molecule type" value="Genomic_DNA"/>
</dbReference>
<dbReference type="InterPro" id="IPR000182">
    <property type="entry name" value="GNAT_dom"/>
</dbReference>
<dbReference type="PANTHER" id="PTHR13355:SF15">
    <property type="entry name" value="GCN5-RELATED N-ACETYLTRANSFERASE 3, CHLOROPLASTIC"/>
    <property type="match status" value="1"/>
</dbReference>
<dbReference type="CDD" id="cd04301">
    <property type="entry name" value="NAT_SF"/>
    <property type="match status" value="1"/>
</dbReference>
<dbReference type="GO" id="GO:0016746">
    <property type="term" value="F:acyltransferase activity"/>
    <property type="evidence" value="ECO:0007669"/>
    <property type="project" value="UniProtKB-KW"/>
</dbReference>
<dbReference type="Pfam" id="PF00583">
    <property type="entry name" value="Acetyltransf_1"/>
    <property type="match status" value="1"/>
</dbReference>
<evidence type="ECO:0000259" key="1">
    <source>
        <dbReference type="PROSITE" id="PS51186"/>
    </source>
</evidence>
<evidence type="ECO:0000313" key="2">
    <source>
        <dbReference type="EMBL" id="MFC6759916.1"/>
    </source>
</evidence>
<keyword evidence="2" id="KW-0808">Transferase</keyword>
<comment type="caution">
    <text evidence="2">The sequence shown here is derived from an EMBL/GenBank/DDBJ whole genome shotgun (WGS) entry which is preliminary data.</text>
</comment>
<dbReference type="SUPFAM" id="SSF55729">
    <property type="entry name" value="Acyl-CoA N-acyltransferases (Nat)"/>
    <property type="match status" value="1"/>
</dbReference>
<gene>
    <name evidence="2" type="ORF">ACFQFQ_11100</name>
</gene>
<dbReference type="Gene3D" id="3.40.630.30">
    <property type="match status" value="1"/>
</dbReference>